<dbReference type="EMBL" id="FOTK01000088">
    <property type="protein sequence ID" value="SFM96541.1"/>
    <property type="molecule type" value="Genomic_DNA"/>
</dbReference>
<reference evidence="3" key="1">
    <citation type="submission" date="2016-10" db="EMBL/GenBank/DDBJ databases">
        <authorList>
            <person name="Varghese N."/>
            <person name="Submissions S."/>
        </authorList>
    </citation>
    <scope>NUCLEOTIDE SEQUENCE [LARGE SCALE GENOMIC DNA]</scope>
    <source>
        <strain evidence="3">BL36</strain>
    </source>
</reference>
<evidence type="ECO:0000313" key="2">
    <source>
        <dbReference type="EMBL" id="SFM96541.1"/>
    </source>
</evidence>
<evidence type="ECO:0000313" key="3">
    <source>
        <dbReference type="Proteomes" id="UP000199048"/>
    </source>
</evidence>
<proteinExistence type="predicted"/>
<accession>A0A1I4V5U9</accession>
<dbReference type="InterPro" id="IPR054189">
    <property type="entry name" value="DUF6894"/>
</dbReference>
<organism evidence="2 3">
    <name type="scientific">Methylobacterium pseudosasicola</name>
    <dbReference type="NCBI Taxonomy" id="582667"/>
    <lineage>
        <taxon>Bacteria</taxon>
        <taxon>Pseudomonadati</taxon>
        <taxon>Pseudomonadota</taxon>
        <taxon>Alphaproteobacteria</taxon>
        <taxon>Hyphomicrobiales</taxon>
        <taxon>Methylobacteriaceae</taxon>
        <taxon>Methylobacterium</taxon>
    </lineage>
</organism>
<dbReference type="AlphaFoldDB" id="A0A1I4V5U9"/>
<sequence length="86" mass="9902">MPHFFFDTDDGEVRFEDDEGFELPSINAARIEALDALPDMARNKLPDRDRRTYSVRVRDEGGAVIYFASLDLVGEWHVPNVNYPSR</sequence>
<gene>
    <name evidence="2" type="ORF">SAMN05192568_10888</name>
</gene>
<dbReference type="OrthoDB" id="7863142at2"/>
<dbReference type="Pfam" id="PF21834">
    <property type="entry name" value="DUF6894"/>
    <property type="match status" value="1"/>
</dbReference>
<name>A0A1I4V5U9_9HYPH</name>
<dbReference type="RefSeq" id="WP_092047349.1">
    <property type="nucleotide sequence ID" value="NZ_FOTK01000088.1"/>
</dbReference>
<dbReference type="Proteomes" id="UP000199048">
    <property type="component" value="Unassembled WGS sequence"/>
</dbReference>
<evidence type="ECO:0000259" key="1">
    <source>
        <dbReference type="Pfam" id="PF21834"/>
    </source>
</evidence>
<feature type="domain" description="DUF6894" evidence="1">
    <location>
        <begin position="3"/>
        <end position="69"/>
    </location>
</feature>
<protein>
    <recommendedName>
        <fullName evidence="1">DUF6894 domain-containing protein</fullName>
    </recommendedName>
</protein>
<keyword evidence="3" id="KW-1185">Reference proteome</keyword>